<sequence length="299" mass="32035">MKGGNQDRSSEGRETSRERPIGIIGASRGTGLQCVLYAAKLKIHCRAIVRNPQESEELVNSYLPVSFRQYVQYCKADVTSPKTLSKAVNGCRGLIFAATATAGWRLPIYDNKDTPPHIDFEGSVAAATAAAAEGVARFVLISSLAITRPSHPMHLARNSLMGRIMDWKLLGEQGVSKVYEAVSKSSTNKMSYTIVRPGYLNDDPPGGPTTLLVDTGDNLSGSISRADLAALCVEAIFRPDAHNLTLEVVNGKQGGNYPVCNSYDQVFHSLSSGYLPVSAPGCLHTSGIRGMCGVQDLTC</sequence>
<dbReference type="Gene3D" id="3.40.50.720">
    <property type="entry name" value="NAD(P)-binding Rossmann-like Domain"/>
    <property type="match status" value="1"/>
</dbReference>
<dbReference type="PANTHER" id="PTHR15020">
    <property type="entry name" value="FLAVIN REDUCTASE-RELATED"/>
    <property type="match status" value="1"/>
</dbReference>
<evidence type="ECO:0000256" key="1">
    <source>
        <dbReference type="SAM" id="MobiDB-lite"/>
    </source>
</evidence>
<dbReference type="AlphaFoldDB" id="A0A7S4PLF3"/>
<proteinExistence type="predicted"/>
<dbReference type="InterPro" id="IPR036291">
    <property type="entry name" value="NAD(P)-bd_dom_sf"/>
</dbReference>
<feature type="region of interest" description="Disordered" evidence="1">
    <location>
        <begin position="1"/>
        <end position="21"/>
    </location>
</feature>
<dbReference type="Pfam" id="PF13460">
    <property type="entry name" value="NAD_binding_10"/>
    <property type="match status" value="1"/>
</dbReference>
<dbReference type="PANTHER" id="PTHR15020:SF11">
    <property type="entry name" value="OS06G0360300 PROTEIN"/>
    <property type="match status" value="1"/>
</dbReference>
<name>A0A7S4PLF3_GUITH</name>
<evidence type="ECO:0000259" key="2">
    <source>
        <dbReference type="Pfam" id="PF13460"/>
    </source>
</evidence>
<feature type="compositionally biased region" description="Basic and acidic residues" evidence="1">
    <location>
        <begin position="8"/>
        <end position="20"/>
    </location>
</feature>
<evidence type="ECO:0000313" key="3">
    <source>
        <dbReference type="EMBL" id="CAE2337789.1"/>
    </source>
</evidence>
<reference evidence="3" key="1">
    <citation type="submission" date="2021-01" db="EMBL/GenBank/DDBJ databases">
        <authorList>
            <person name="Corre E."/>
            <person name="Pelletier E."/>
            <person name="Niang G."/>
            <person name="Scheremetjew M."/>
            <person name="Finn R."/>
            <person name="Kale V."/>
            <person name="Holt S."/>
            <person name="Cochrane G."/>
            <person name="Meng A."/>
            <person name="Brown T."/>
            <person name="Cohen L."/>
        </authorList>
    </citation>
    <scope>NUCLEOTIDE SEQUENCE</scope>
    <source>
        <strain evidence="3">CCMP 2712</strain>
    </source>
</reference>
<gene>
    <name evidence="3" type="ORF">GTHE00462_LOCUS37258</name>
</gene>
<protein>
    <recommendedName>
        <fullName evidence="2">NAD(P)-binding domain-containing protein</fullName>
    </recommendedName>
</protein>
<dbReference type="InterPro" id="IPR016040">
    <property type="entry name" value="NAD(P)-bd_dom"/>
</dbReference>
<accession>A0A7S4PLF3</accession>
<dbReference type="SUPFAM" id="SSF51735">
    <property type="entry name" value="NAD(P)-binding Rossmann-fold domains"/>
    <property type="match status" value="1"/>
</dbReference>
<dbReference type="EMBL" id="HBKN01047738">
    <property type="protein sequence ID" value="CAE2337789.1"/>
    <property type="molecule type" value="Transcribed_RNA"/>
</dbReference>
<feature type="domain" description="NAD(P)-binding" evidence="2">
    <location>
        <begin position="25"/>
        <end position="239"/>
    </location>
</feature>
<organism evidence="3">
    <name type="scientific">Guillardia theta</name>
    <name type="common">Cryptophyte</name>
    <name type="synonym">Cryptomonas phi</name>
    <dbReference type="NCBI Taxonomy" id="55529"/>
    <lineage>
        <taxon>Eukaryota</taxon>
        <taxon>Cryptophyceae</taxon>
        <taxon>Pyrenomonadales</taxon>
        <taxon>Geminigeraceae</taxon>
        <taxon>Guillardia</taxon>
    </lineage>
</organism>